<comment type="caution">
    <text evidence="2">The sequence shown here is derived from an EMBL/GenBank/DDBJ whole genome shotgun (WGS) entry which is preliminary data.</text>
</comment>
<dbReference type="AlphaFoldDB" id="A0A8H6FT70"/>
<reference evidence="2 3" key="1">
    <citation type="journal article" date="2020" name="Genomics">
        <title>Complete, high-quality genomes from long-read metagenomic sequencing of two wolf lichen thalli reveals enigmatic genome architecture.</title>
        <authorList>
            <person name="McKenzie S.K."/>
            <person name="Walston R.F."/>
            <person name="Allen J.L."/>
        </authorList>
    </citation>
    <scope>NUCLEOTIDE SEQUENCE [LARGE SCALE GENOMIC DNA]</scope>
    <source>
        <strain evidence="2">WasteWater2</strain>
    </source>
</reference>
<dbReference type="Proteomes" id="UP000578531">
    <property type="component" value="Unassembled WGS sequence"/>
</dbReference>
<gene>
    <name evidence="2" type="ORF">HO173_007348</name>
</gene>
<evidence type="ECO:0000313" key="2">
    <source>
        <dbReference type="EMBL" id="KAF6234315.1"/>
    </source>
</evidence>
<keyword evidence="3" id="KW-1185">Reference proteome</keyword>
<proteinExistence type="predicted"/>
<name>A0A8H6FT70_9LECA</name>
<dbReference type="GeneID" id="59289005"/>
<evidence type="ECO:0000256" key="1">
    <source>
        <dbReference type="SAM" id="Phobius"/>
    </source>
</evidence>
<keyword evidence="1" id="KW-1133">Transmembrane helix</keyword>
<accession>A0A8H6FT70</accession>
<dbReference type="RefSeq" id="XP_037163712.1">
    <property type="nucleotide sequence ID" value="XM_037309252.1"/>
</dbReference>
<keyword evidence="1" id="KW-0472">Membrane</keyword>
<keyword evidence="1" id="KW-0812">Transmembrane</keyword>
<dbReference type="EMBL" id="JACCJC010000030">
    <property type="protein sequence ID" value="KAF6234315.1"/>
    <property type="molecule type" value="Genomic_DNA"/>
</dbReference>
<sequence length="84" mass="9521">MAIAMKVKDRSLERLNLVFAFDLENLDPTLLVWLLGLGYSFVSCTIGPRFLASKMRRIVAEVYHSEPAFRFISHRSSRPSSSSS</sequence>
<protein>
    <submittedName>
        <fullName evidence="2">Uncharacterized protein</fullName>
    </submittedName>
</protein>
<evidence type="ECO:0000313" key="3">
    <source>
        <dbReference type="Proteomes" id="UP000578531"/>
    </source>
</evidence>
<feature type="transmembrane region" description="Helical" evidence="1">
    <location>
        <begin position="30"/>
        <end position="51"/>
    </location>
</feature>
<organism evidence="2 3">
    <name type="scientific">Letharia columbiana</name>
    <dbReference type="NCBI Taxonomy" id="112416"/>
    <lineage>
        <taxon>Eukaryota</taxon>
        <taxon>Fungi</taxon>
        <taxon>Dikarya</taxon>
        <taxon>Ascomycota</taxon>
        <taxon>Pezizomycotina</taxon>
        <taxon>Lecanoromycetes</taxon>
        <taxon>OSLEUM clade</taxon>
        <taxon>Lecanoromycetidae</taxon>
        <taxon>Lecanorales</taxon>
        <taxon>Lecanorineae</taxon>
        <taxon>Parmeliaceae</taxon>
        <taxon>Letharia</taxon>
    </lineage>
</organism>